<dbReference type="PANTHER" id="PTHR39650:SF1">
    <property type="entry name" value="CDP-ARCHAEOL SYNTHASE"/>
    <property type="match status" value="1"/>
</dbReference>
<dbReference type="STRING" id="29364.SAMN04487772_11328"/>
<keyword evidence="1" id="KW-0812">Transmembrane</keyword>
<sequence length="197" mass="22386">MFHEIGMMYITLLPIAFTGVVNAIFCRSSFLDVLHVPIDNGKKLKDGRRLFGANKTWKGFLGSFVICALLNAIWGKICLRFKGMENWNYMYIYFDNTVAYNLFTGFLFGFVYAVLELPNSFIKRRMDISSGKQGKGGFGFLFKIYDQIDSLIGVILVVALYSKMNITTYMLYVAVGGITHVAINTMLFKLKLRNSIL</sequence>
<name>A0A1I0D6Z1_9FIRM</name>
<dbReference type="OrthoDB" id="1429078at2"/>
<dbReference type="RefSeq" id="WP_092478012.1">
    <property type="nucleotide sequence ID" value="NZ_FOHN01000013.1"/>
</dbReference>
<evidence type="ECO:0000256" key="1">
    <source>
        <dbReference type="SAM" id="Phobius"/>
    </source>
</evidence>
<dbReference type="PANTHER" id="PTHR39650">
    <property type="entry name" value="CDP-ARCHAEOL SYNTHASE"/>
    <property type="match status" value="1"/>
</dbReference>
<dbReference type="InterPro" id="IPR032690">
    <property type="entry name" value="CarS"/>
</dbReference>
<accession>A0A1I0D6Z1</accession>
<evidence type="ECO:0000313" key="2">
    <source>
        <dbReference type="EMBL" id="SET27947.1"/>
    </source>
</evidence>
<gene>
    <name evidence="2" type="ORF">SAMN04487772_11328</name>
</gene>
<feature type="transmembrane region" description="Helical" evidence="1">
    <location>
        <begin position="166"/>
        <end position="188"/>
    </location>
</feature>
<keyword evidence="1" id="KW-1133">Transmembrane helix</keyword>
<feature type="transmembrane region" description="Helical" evidence="1">
    <location>
        <begin position="97"/>
        <end position="115"/>
    </location>
</feature>
<dbReference type="EMBL" id="FOHN01000013">
    <property type="protein sequence ID" value="SET27947.1"/>
    <property type="molecule type" value="Genomic_DNA"/>
</dbReference>
<keyword evidence="1" id="KW-0472">Membrane</keyword>
<reference evidence="2 3" key="1">
    <citation type="submission" date="2016-10" db="EMBL/GenBank/DDBJ databases">
        <authorList>
            <person name="de Groot N.N."/>
        </authorList>
    </citation>
    <scope>NUCLEOTIDE SEQUENCE [LARGE SCALE GENOMIC DNA]</scope>
    <source>
        <strain evidence="2 3">DSM 1801</strain>
    </source>
</reference>
<dbReference type="Proteomes" id="UP000199800">
    <property type="component" value="Unassembled WGS sequence"/>
</dbReference>
<dbReference type="AlphaFoldDB" id="A0A1I0D6Z1"/>
<protein>
    <submittedName>
        <fullName evidence="2">Putative integral membrane protein DUF46</fullName>
    </submittedName>
</protein>
<organism evidence="2 3">
    <name type="scientific">[Clostridium] polysaccharolyticum</name>
    <dbReference type="NCBI Taxonomy" id="29364"/>
    <lineage>
        <taxon>Bacteria</taxon>
        <taxon>Bacillati</taxon>
        <taxon>Bacillota</taxon>
        <taxon>Clostridia</taxon>
        <taxon>Lachnospirales</taxon>
        <taxon>Lachnospiraceae</taxon>
    </lineage>
</organism>
<feature type="transmembrane region" description="Helical" evidence="1">
    <location>
        <begin position="6"/>
        <end position="25"/>
    </location>
</feature>
<feature type="transmembrane region" description="Helical" evidence="1">
    <location>
        <begin position="59"/>
        <end position="77"/>
    </location>
</feature>
<dbReference type="Pfam" id="PF01864">
    <property type="entry name" value="CarS-like"/>
    <property type="match status" value="1"/>
</dbReference>
<proteinExistence type="predicted"/>
<evidence type="ECO:0000313" key="3">
    <source>
        <dbReference type="Proteomes" id="UP000199800"/>
    </source>
</evidence>
<keyword evidence="3" id="KW-1185">Reference proteome</keyword>
<feature type="transmembrane region" description="Helical" evidence="1">
    <location>
        <begin position="136"/>
        <end position="160"/>
    </location>
</feature>